<dbReference type="GO" id="GO:0007160">
    <property type="term" value="P:cell-matrix adhesion"/>
    <property type="evidence" value="ECO:0007669"/>
    <property type="project" value="TreeGrafter"/>
</dbReference>
<name>A0A8J4TP09_CLAMG</name>
<comment type="caution">
    <text evidence="7">The sequence shown here is derived from an EMBL/GenBank/DDBJ whole genome shotgun (WGS) entry which is preliminary data.</text>
</comment>
<dbReference type="InterPro" id="IPR010335">
    <property type="entry name" value="Mesothelin"/>
</dbReference>
<dbReference type="Pfam" id="PF06060">
    <property type="entry name" value="Mesothelin"/>
    <property type="match status" value="1"/>
</dbReference>
<gene>
    <name evidence="7" type="ORF">DAT39_021744</name>
</gene>
<keyword evidence="6" id="KW-0325">Glycoprotein</keyword>
<evidence type="ECO:0000256" key="2">
    <source>
        <dbReference type="ARBA" id="ARBA00011016"/>
    </source>
</evidence>
<dbReference type="GO" id="GO:0009986">
    <property type="term" value="C:cell surface"/>
    <property type="evidence" value="ECO:0007669"/>
    <property type="project" value="TreeGrafter"/>
</dbReference>
<protein>
    <submittedName>
        <fullName evidence="7">Mesothelin isoform X1</fullName>
    </submittedName>
</protein>
<dbReference type="Proteomes" id="UP000727407">
    <property type="component" value="Unassembled WGS sequence"/>
</dbReference>
<comment type="similarity">
    <text evidence="2">Belongs to the mesothelin family.</text>
</comment>
<keyword evidence="5" id="KW-0472">Membrane</keyword>
<dbReference type="InterPro" id="IPR026664">
    <property type="entry name" value="Stereocilin-rel"/>
</dbReference>
<keyword evidence="4" id="KW-0130">Cell adhesion</keyword>
<dbReference type="EMBL" id="QNUK01000963">
    <property type="protein sequence ID" value="KAF5888561.1"/>
    <property type="molecule type" value="Genomic_DNA"/>
</dbReference>
<evidence type="ECO:0000256" key="6">
    <source>
        <dbReference type="ARBA" id="ARBA00023180"/>
    </source>
</evidence>
<dbReference type="OrthoDB" id="9329195at2759"/>
<evidence type="ECO:0000256" key="3">
    <source>
        <dbReference type="ARBA" id="ARBA00022729"/>
    </source>
</evidence>
<keyword evidence="8" id="KW-1185">Reference proteome</keyword>
<evidence type="ECO:0000256" key="1">
    <source>
        <dbReference type="ARBA" id="ARBA00004370"/>
    </source>
</evidence>
<dbReference type="PANTHER" id="PTHR23412:SF6">
    <property type="entry name" value="MESOTHELIN"/>
    <property type="match status" value="1"/>
</dbReference>
<proteinExistence type="inferred from homology"/>
<evidence type="ECO:0000256" key="5">
    <source>
        <dbReference type="ARBA" id="ARBA00023136"/>
    </source>
</evidence>
<sequence length="2090" mass="228647">MERIDDPASDFLKCVGVPSGPGAGEQKILNLKSLTDALLDVLAFVNSGLSGVPLLNVSAGWSISTTDLLQNHDFIRVWAQVRLTPLLSAASQNFLTCLGYNNFSCQTYQTVVQQLSQQFSSLDPQRQQWIYSHFMKPFLSSNAPAGCVLPGDTTENWLTQNFGSFSVLAQLRDFSSINVLFNAMDVLHLLSPEQKAQLMLSPQSAGLNNESLGVVLGSLLSSLSSSGKDTNTFNGSVWNAGLPAMYSSSPQDPLSQTVNGFMTAFRPVGSFVRDFVSFTHQQDLSHVRSVTLIQAMLNWTLAELAAPYKNTSDNQLVSQTMFDPTDVNSWFTHVVVPVLHRYMSNDIPHELAAVFHSVFYMENSVNVTQDPCSVSLDGMCAVPNVMEQVANILQCAASTNLTLTGETVTSLIRHLSSNLNTLLNQLAHTNISSEDSPFRDILDRIHDLNQADLSDPTFVTMWFRIKLKPLLPTLTPGYLDCLSAKPFTCQTFQILVKEMSDNVLLIPQNNTHIVYDNFIKPFLLQQNSTGGCMANSSYEWILLNLGAFSQFATVEEMYQLYAEFDALEAVDALTLQQIAELIVKDLPEFPDKKQLIDSVFSRILTSVTRRQELPQLIILISEMNTTNPNCLIYQEMFSWLHFASLSANTESNAAIMSSIARLTNATPAVCVSYSSPCNSTHVNESAVCTGVNSSALMEYLNEPDHGSQLCSFSITQYACAQLTGLSAVDLEMVLLCNLYSNNTVPDQTWKLFVTNISPTLGDTLDLLNTTTLQPARPLVALLDAIAEVTFSTFSPSSFSSEPFIQLWFGSRLRPFLPYVTQTFLSCVSQNNFSCDAYHSVITILSQQFNSMSPETQMTVYVYFIHTILSLNQTAGCAAGVNSSVWLSQNFGPFAEYAAVPELQRLNPTFSALEVLDSLTLTQLVEVSTSPALINTPAQVAQVVNSVPDSELSQFFTQLAAALTVGGVKLSPTVSQAFLQQVFARVNLGDPALSDQEVEQWIGVSLKPLISSIQPSDVPQYFGEISQRSCNISHQGVALLDSTRSSFSPDVLQAIYNQLVVSLQGPLLECYNNQSYYVFLQSYIMGFQFPPLSTFLSLIPPDRLPQLLNSMSPAQISALLNHTGAVDSQTSLCELFDVYNQTQNYLQNEPILSSSLANQTLVCVWPRALSTSSQADVDRWFASLVQYLPYLSSDLISPTVVTGASCLAYIKFVSVMESYNFDNAAFTKNNIYETIQAYLTTDNPPKCYNPSDPVLNSTAWFYLYIGSFISFITVNDLEQFGGVALEQFTPNSQNLQLLKTYNVSQDVSDAYTYMLFSIQPDFSIKLLPTQLWCFAPATAYPNLTESDVETIAKTLQQLCTDIDPTVAAALADNVESLTSTTILALGNTVTGLSVGQLESANPSVLLSSLGSLSAVAGWSESQATAIVQLLFSSGVLKITSISSLEQLGNLLIGVPSTMFTFISAESLLKALQSQSFLSHVVNTPTISQEIIVNQIISVNSTPDVIVQNTPDSMAPLIPCPYLAFVSQQSATILNQKQWTSYQAVLFFDVVADAYPNADNISFQVLQGFTCTRVQSFSDAKVKNMIHGCRRRGNKKVKLQESQLTCMKTYVKSDIVTDFTVYPPELLLYYNLSQVQPSMCQSFYSALGYADFNVFSSTLAFRRDLLFYNARQCLGVPGLSVSQTQLDVMGQMVCLFNGSYVLNSDPYVLEKLKLCAGLTADQSSAVENVLLGGNTTYGAPSIWNQTTLMNLVPLPLYLSSNFWSYFTQSDKVNFLRRFIPTLKSSGTSRNLISTMITQAALVSKTRSNSLLRIKRDTGCTAGVITQVQASDPSFPFGYDVNQFSACLSVQTLKENLAAITDKATASDYQKVILSKLNQAYPGGISDTVLQDLGPASRAASLSDISNWNITTKDTLSALMSSYNGAWSPDQVNAIISRYINGNRTLGSLELNALGGTNLCALSTSLLSTISSSSLQFASPLSLSSCSLEQKQVLFSIALPAFSDPTLTKSSWYPNTVTSTTRTTGAGMVSASSYLLTLPYLGGATLPYVQTLSKSNISMDLLTFISLDPNVVNVQVQVSLRPLGCTTCSSSWV</sequence>
<organism evidence="7 8">
    <name type="scientific">Clarias magur</name>
    <name type="common">Asian catfish</name>
    <name type="synonym">Macropteronotus magur</name>
    <dbReference type="NCBI Taxonomy" id="1594786"/>
    <lineage>
        <taxon>Eukaryota</taxon>
        <taxon>Metazoa</taxon>
        <taxon>Chordata</taxon>
        <taxon>Craniata</taxon>
        <taxon>Vertebrata</taxon>
        <taxon>Euteleostomi</taxon>
        <taxon>Actinopterygii</taxon>
        <taxon>Neopterygii</taxon>
        <taxon>Teleostei</taxon>
        <taxon>Ostariophysi</taxon>
        <taxon>Siluriformes</taxon>
        <taxon>Clariidae</taxon>
        <taxon>Clarias</taxon>
    </lineage>
</organism>
<evidence type="ECO:0000256" key="4">
    <source>
        <dbReference type="ARBA" id="ARBA00022889"/>
    </source>
</evidence>
<accession>A0A8J4TP09</accession>
<dbReference type="PANTHER" id="PTHR23412">
    <property type="entry name" value="STEREOCILIN RELATED"/>
    <property type="match status" value="1"/>
</dbReference>
<evidence type="ECO:0000313" key="8">
    <source>
        <dbReference type="Proteomes" id="UP000727407"/>
    </source>
</evidence>
<dbReference type="GO" id="GO:0016020">
    <property type="term" value="C:membrane"/>
    <property type="evidence" value="ECO:0007669"/>
    <property type="project" value="UniProtKB-SubCell"/>
</dbReference>
<comment type="subcellular location">
    <subcellularLocation>
        <location evidence="1">Membrane</location>
    </subcellularLocation>
</comment>
<keyword evidence="3" id="KW-0732">Signal</keyword>
<reference evidence="7" key="1">
    <citation type="submission" date="2020-07" db="EMBL/GenBank/DDBJ databases">
        <title>Clarias magur genome sequencing, assembly and annotation.</title>
        <authorList>
            <person name="Kushwaha B."/>
            <person name="Kumar R."/>
            <person name="Das P."/>
            <person name="Joshi C.G."/>
            <person name="Kumar D."/>
            <person name="Nagpure N.S."/>
            <person name="Pandey M."/>
            <person name="Agarwal S."/>
            <person name="Srivastava S."/>
            <person name="Singh M."/>
            <person name="Sahoo L."/>
            <person name="Jayasankar P."/>
            <person name="Meher P.K."/>
            <person name="Koringa P.G."/>
            <person name="Iquebal M.A."/>
            <person name="Das S.P."/>
            <person name="Bit A."/>
            <person name="Patnaik S."/>
            <person name="Patel N."/>
            <person name="Shah T.M."/>
            <person name="Hinsu A."/>
            <person name="Jena J.K."/>
        </authorList>
    </citation>
    <scope>NUCLEOTIDE SEQUENCE</scope>
    <source>
        <strain evidence="7">CIFAMagur01</strain>
        <tissue evidence="7">Testis</tissue>
    </source>
</reference>
<evidence type="ECO:0000313" key="7">
    <source>
        <dbReference type="EMBL" id="KAF5888561.1"/>
    </source>
</evidence>